<dbReference type="AlphaFoldDB" id="A0AAD6J2W3"/>
<proteinExistence type="predicted"/>
<accession>A0AAD6J2W3</accession>
<organism evidence="1 2">
    <name type="scientific">Drechslerella dactyloides</name>
    <name type="common">Nematode-trapping fungus</name>
    <name type="synonym">Arthrobotrys dactyloides</name>
    <dbReference type="NCBI Taxonomy" id="74499"/>
    <lineage>
        <taxon>Eukaryota</taxon>
        <taxon>Fungi</taxon>
        <taxon>Dikarya</taxon>
        <taxon>Ascomycota</taxon>
        <taxon>Pezizomycotina</taxon>
        <taxon>Orbiliomycetes</taxon>
        <taxon>Orbiliales</taxon>
        <taxon>Orbiliaceae</taxon>
        <taxon>Drechslerella</taxon>
    </lineage>
</organism>
<sequence length="68" mass="7756">MTLRGLIRYTEPVLERLIRTFEAKGIFEEHPFYRSIPFATGSAVFQLSLDEDGWSGSKIVPLTFTVGY</sequence>
<keyword evidence="2" id="KW-1185">Reference proteome</keyword>
<name>A0AAD6J2W3_DREDA</name>
<reference evidence="1" key="1">
    <citation type="submission" date="2023-01" db="EMBL/GenBank/DDBJ databases">
        <title>The chitinases involved in constricting ring structure development in the nematode-trapping fungus Drechslerella dactyloides.</title>
        <authorList>
            <person name="Wang R."/>
            <person name="Zhang L."/>
            <person name="Tang P."/>
            <person name="Li S."/>
            <person name="Liang L."/>
        </authorList>
    </citation>
    <scope>NUCLEOTIDE SEQUENCE</scope>
    <source>
        <strain evidence="1">YMF1.00031</strain>
    </source>
</reference>
<evidence type="ECO:0000313" key="2">
    <source>
        <dbReference type="Proteomes" id="UP001221413"/>
    </source>
</evidence>
<evidence type="ECO:0000313" key="1">
    <source>
        <dbReference type="EMBL" id="KAJ6263106.1"/>
    </source>
</evidence>
<comment type="caution">
    <text evidence="1">The sequence shown here is derived from an EMBL/GenBank/DDBJ whole genome shotgun (WGS) entry which is preliminary data.</text>
</comment>
<dbReference type="EMBL" id="JAQGDS010000002">
    <property type="protein sequence ID" value="KAJ6263106.1"/>
    <property type="molecule type" value="Genomic_DNA"/>
</dbReference>
<protein>
    <submittedName>
        <fullName evidence="1">Uncharacterized protein</fullName>
    </submittedName>
</protein>
<gene>
    <name evidence="1" type="ORF">Dda_1665</name>
</gene>
<dbReference type="Proteomes" id="UP001221413">
    <property type="component" value="Unassembled WGS sequence"/>
</dbReference>